<evidence type="ECO:0000256" key="11">
    <source>
        <dbReference type="SAM" id="Phobius"/>
    </source>
</evidence>
<evidence type="ECO:0000313" key="12">
    <source>
        <dbReference type="EMBL" id="CDO51320.1"/>
    </source>
</evidence>
<keyword evidence="8 9" id="KW-0472">Membrane</keyword>
<reference evidence="12 14" key="1">
    <citation type="submission" date="2014-03" db="EMBL/GenBank/DDBJ databases">
        <authorList>
            <person name="Casaregola S."/>
        </authorList>
    </citation>
    <scope>NUCLEOTIDE SEQUENCE [LARGE SCALE GENOMIC DNA]</scope>
    <source>
        <strain evidence="12 14">CLIB 918</strain>
    </source>
</reference>
<dbReference type="PANTHER" id="PTHR45829">
    <property type="entry name" value="MITOCHONDRIAL CARRIER PROTEIN RIM2"/>
    <property type="match status" value="1"/>
</dbReference>
<keyword evidence="5" id="KW-0999">Mitochondrion inner membrane</keyword>
<comment type="subcellular location">
    <subcellularLocation>
        <location evidence="1">Mitochondrion inner membrane</location>
        <topology evidence="1">Multi-pass membrane protein</topology>
    </subcellularLocation>
</comment>
<proteinExistence type="inferred from homology"/>
<organism evidence="12 14">
    <name type="scientific">Geotrichum candidum</name>
    <name type="common">Oospora lactis</name>
    <name type="synonym">Dipodascus geotrichum</name>
    <dbReference type="NCBI Taxonomy" id="1173061"/>
    <lineage>
        <taxon>Eukaryota</taxon>
        <taxon>Fungi</taxon>
        <taxon>Dikarya</taxon>
        <taxon>Ascomycota</taxon>
        <taxon>Saccharomycotina</taxon>
        <taxon>Dipodascomycetes</taxon>
        <taxon>Dipodascales</taxon>
        <taxon>Dipodascaceae</taxon>
        <taxon>Geotrichum</taxon>
    </lineage>
</organism>
<dbReference type="AlphaFoldDB" id="A0A0J9X2P0"/>
<keyword evidence="14" id="KW-1185">Reference proteome</keyword>
<feature type="transmembrane region" description="Helical" evidence="11">
    <location>
        <begin position="132"/>
        <end position="152"/>
    </location>
</feature>
<feature type="repeat" description="Solcar" evidence="9">
    <location>
        <begin position="126"/>
        <end position="212"/>
    </location>
</feature>
<reference evidence="13" key="3">
    <citation type="submission" date="2020-01" db="EMBL/GenBank/DDBJ databases">
        <authorList>
            <person name="Perkins V."/>
            <person name="Lessard M.-H."/>
            <person name="Dugat-Bony E."/>
            <person name="Frenette M."/>
            <person name="Labrie S."/>
        </authorList>
    </citation>
    <scope>NUCLEOTIDE SEQUENCE</scope>
    <source>
        <strain evidence="13">LMA-70</strain>
    </source>
</reference>
<dbReference type="OrthoDB" id="10266426at2759"/>
<feature type="transmembrane region" description="Helical" evidence="11">
    <location>
        <begin position="90"/>
        <end position="112"/>
    </location>
</feature>
<evidence type="ECO:0000313" key="13">
    <source>
        <dbReference type="EMBL" id="KAF5095549.1"/>
    </source>
</evidence>
<dbReference type="Proteomes" id="UP000750522">
    <property type="component" value="Unassembled WGS sequence"/>
</dbReference>
<dbReference type="SUPFAM" id="SSF103506">
    <property type="entry name" value="Mitochondrial carrier"/>
    <property type="match status" value="1"/>
</dbReference>
<dbReference type="GO" id="GO:1990519">
    <property type="term" value="P:pyrimidine nucleotide import into mitochondrion"/>
    <property type="evidence" value="ECO:0007669"/>
    <property type="project" value="TreeGrafter"/>
</dbReference>
<dbReference type="GO" id="GO:0015218">
    <property type="term" value="F:pyrimidine nucleotide transmembrane transporter activity"/>
    <property type="evidence" value="ECO:0007669"/>
    <property type="project" value="InterPro"/>
</dbReference>
<keyword evidence="6 11" id="KW-1133">Transmembrane helix</keyword>
<reference evidence="13" key="2">
    <citation type="journal article" date="2020" name="Front. Microbiol.">
        <title>Phenotypic and Genetic Characterization of the Cheese Ripening Yeast Geotrichum candidum.</title>
        <authorList>
            <person name="Perkins V."/>
            <person name="Vignola S."/>
            <person name="Lessard M.H."/>
            <person name="Plante P.L."/>
            <person name="Corbeil J."/>
            <person name="Dugat-Bony E."/>
            <person name="Frenette M."/>
            <person name="Labrie S."/>
        </authorList>
    </citation>
    <scope>NUCLEOTIDE SEQUENCE</scope>
    <source>
        <strain evidence="13">LMA-70</strain>
    </source>
</reference>
<protein>
    <submittedName>
        <fullName evidence="12">Similar to Saccharomyces cerevisiae YEL006W YEA6 Putative mitochondrial NAD+ transporter</fullName>
    </submittedName>
</protein>
<gene>
    <name evidence="12" type="ORF">BN980_GECA01s04388g</name>
    <name evidence="13" type="ORF">DV451_004627</name>
</gene>
<evidence type="ECO:0000256" key="7">
    <source>
        <dbReference type="ARBA" id="ARBA00023128"/>
    </source>
</evidence>
<dbReference type="EMBL" id="QQZK01000143">
    <property type="protein sequence ID" value="KAF5095549.1"/>
    <property type="molecule type" value="Genomic_DNA"/>
</dbReference>
<comment type="similarity">
    <text evidence="10">Belongs to the mitochondrial carrier (TC 2.A.29) family.</text>
</comment>
<dbReference type="InterPro" id="IPR023395">
    <property type="entry name" value="MCP_dom_sf"/>
</dbReference>
<dbReference type="Proteomes" id="UP000242525">
    <property type="component" value="Unassembled WGS sequence"/>
</dbReference>
<keyword evidence="4" id="KW-0677">Repeat</keyword>
<keyword evidence="2 10" id="KW-0813">Transport</keyword>
<evidence type="ECO:0000256" key="10">
    <source>
        <dbReference type="RuleBase" id="RU000488"/>
    </source>
</evidence>
<dbReference type="PANTHER" id="PTHR45829:SF1">
    <property type="entry name" value="CARRIER PROTEIN, PUTATIVE (AFU_ORTHOLOGUE AFUA_4G06780)-RELATED"/>
    <property type="match status" value="1"/>
</dbReference>
<keyword evidence="3 9" id="KW-0812">Transmembrane</keyword>
<feature type="repeat" description="Solcar" evidence="9">
    <location>
        <begin position="223"/>
        <end position="317"/>
    </location>
</feature>
<evidence type="ECO:0000256" key="2">
    <source>
        <dbReference type="ARBA" id="ARBA00022448"/>
    </source>
</evidence>
<keyword evidence="7" id="KW-0496">Mitochondrion</keyword>
<name>A0A0J9X2P0_GEOCN</name>
<dbReference type="FunFam" id="1.50.40.10:FF:000075">
    <property type="entry name" value="Nicotinamide adenine dinucleotide transporter 2, mitochondrial"/>
    <property type="match status" value="1"/>
</dbReference>
<comment type="caution">
    <text evidence="12">The sequence shown here is derived from an EMBL/GenBank/DDBJ whole genome shotgun (WGS) entry which is preliminary data.</text>
</comment>
<dbReference type="EMBL" id="CCBN010000001">
    <property type="protein sequence ID" value="CDO51320.1"/>
    <property type="molecule type" value="Genomic_DNA"/>
</dbReference>
<accession>A0A0J9X2P0</accession>
<dbReference type="Pfam" id="PF00153">
    <property type="entry name" value="Mito_carr"/>
    <property type="match status" value="3"/>
</dbReference>
<feature type="transmembrane region" description="Helical" evidence="11">
    <location>
        <begin position="183"/>
        <end position="205"/>
    </location>
</feature>
<evidence type="ECO:0000256" key="9">
    <source>
        <dbReference type="PROSITE-ProRule" id="PRU00282"/>
    </source>
</evidence>
<evidence type="ECO:0000256" key="8">
    <source>
        <dbReference type="ARBA" id="ARBA00023136"/>
    </source>
</evidence>
<evidence type="ECO:0000256" key="5">
    <source>
        <dbReference type="ARBA" id="ARBA00022792"/>
    </source>
</evidence>
<dbReference type="InterPro" id="IPR002067">
    <property type="entry name" value="MCP"/>
</dbReference>
<dbReference type="Gene3D" id="1.50.40.10">
    <property type="entry name" value="Mitochondrial carrier domain"/>
    <property type="match status" value="2"/>
</dbReference>
<evidence type="ECO:0000256" key="6">
    <source>
        <dbReference type="ARBA" id="ARBA00022989"/>
    </source>
</evidence>
<evidence type="ECO:0000313" key="14">
    <source>
        <dbReference type="Proteomes" id="UP000242525"/>
    </source>
</evidence>
<evidence type="ECO:0000256" key="1">
    <source>
        <dbReference type="ARBA" id="ARBA00004448"/>
    </source>
</evidence>
<dbReference type="InterPro" id="IPR018108">
    <property type="entry name" value="MCP_transmembrane"/>
</dbReference>
<dbReference type="GO" id="GO:0005743">
    <property type="term" value="C:mitochondrial inner membrane"/>
    <property type="evidence" value="ECO:0007669"/>
    <property type="project" value="UniProtKB-SubCell"/>
</dbReference>
<feature type="repeat" description="Solcar" evidence="9">
    <location>
        <begin position="12"/>
        <end position="118"/>
    </location>
</feature>
<evidence type="ECO:0000256" key="4">
    <source>
        <dbReference type="ARBA" id="ARBA00022737"/>
    </source>
</evidence>
<sequence length="329" mass="36610">MSFLEKKLLHLNDPEINAISGASAGVLSALTVCPLDVAKTKLQAQGGFIAMQKELLKSHPESPVPVIEYKYRGLRGTISTIFKEDGVRGLYRGVVPITVGYLPTWAIYFVVYGEVKARTSPHFGHNSFLSNVISAITAGAVSTIVTNPIWVIKTRLMTQSKQLHTYSGTIDAFKKMYTNEGILSFYSGLGPALLGLLHVAVHFPLYERLRTVFRIDDSKSKVSQIPQILSASILAKISASTITYPHEVIRTRAQIQNFSPSTPKTLRRKYNGIIQTTRTIFIEEGWRAFYSGLGTNMVRTVPASAVTLMSYEIASGYLRQKQQELKHYY</sequence>
<dbReference type="PRINTS" id="PR00926">
    <property type="entry name" value="MITOCARRIER"/>
</dbReference>
<evidence type="ECO:0000256" key="3">
    <source>
        <dbReference type="ARBA" id="ARBA00022692"/>
    </source>
</evidence>
<dbReference type="InterPro" id="IPR049562">
    <property type="entry name" value="SLC25A33/36-like"/>
</dbReference>
<dbReference type="PROSITE" id="PS50920">
    <property type="entry name" value="SOLCAR"/>
    <property type="match status" value="3"/>
</dbReference>